<dbReference type="Gene3D" id="1.10.1020.10">
    <property type="entry name" value="Adenine-specific Methyltransferase, Domain 2"/>
    <property type="match status" value="1"/>
</dbReference>
<dbReference type="SUPFAM" id="SSF53335">
    <property type="entry name" value="S-adenosyl-L-methionine-dependent methyltransferases"/>
    <property type="match status" value="1"/>
</dbReference>
<protein>
    <recommendedName>
        <fullName evidence="2">site-specific DNA-methyltransferase (adenine-specific)</fullName>
        <ecNumber evidence="2">2.1.1.72</ecNumber>
    </recommendedName>
</protein>
<dbReference type="GO" id="GO:1904047">
    <property type="term" value="F:S-adenosyl-L-methionine binding"/>
    <property type="evidence" value="ECO:0007669"/>
    <property type="project" value="TreeGrafter"/>
</dbReference>
<comment type="similarity">
    <text evidence="1">Belongs to the N(4)/N(6)-methyltransferase family.</text>
</comment>
<comment type="caution">
    <text evidence="7">The sequence shown here is derived from an EMBL/GenBank/DDBJ whole genome shotgun (WGS) entry which is preliminary data.</text>
</comment>
<dbReference type="GO" id="GO:0009007">
    <property type="term" value="F:site-specific DNA-methyltransferase (adenine-specific) activity"/>
    <property type="evidence" value="ECO:0007669"/>
    <property type="project" value="UniProtKB-EC"/>
</dbReference>
<dbReference type="AlphaFoldDB" id="A0A2N6VB75"/>
<dbReference type="InterPro" id="IPR023095">
    <property type="entry name" value="Ade_MeTrfase_dom_2"/>
</dbReference>
<dbReference type="GO" id="GO:0006298">
    <property type="term" value="P:mismatch repair"/>
    <property type="evidence" value="ECO:0007669"/>
    <property type="project" value="TreeGrafter"/>
</dbReference>
<sequence length="101" mass="11608">EPRPAVIGEINPELVNLYTAVRDDLPAVIDHLKRHRNDKDHFYDVRAQDWQTLAAAEAAARTIFLNRTCFNGLYRVNRSGAFNVPFAGYRNPKILDEDNLR</sequence>
<keyword evidence="3 7" id="KW-0489">Methyltransferase</keyword>
<dbReference type="InterPro" id="IPR012327">
    <property type="entry name" value="MeTrfase_D12"/>
</dbReference>
<dbReference type="EMBL" id="PNHK01000867">
    <property type="protein sequence ID" value="PMC96384.1"/>
    <property type="molecule type" value="Genomic_DNA"/>
</dbReference>
<dbReference type="Pfam" id="PF02086">
    <property type="entry name" value="MethyltransfD12"/>
    <property type="match status" value="1"/>
</dbReference>
<dbReference type="EC" id="2.1.1.72" evidence="2"/>
<dbReference type="PANTHER" id="PTHR30481">
    <property type="entry name" value="DNA ADENINE METHYLASE"/>
    <property type="match status" value="1"/>
</dbReference>
<evidence type="ECO:0000256" key="6">
    <source>
        <dbReference type="ARBA" id="ARBA00047942"/>
    </source>
</evidence>
<name>A0A2N6VB75_9MICO</name>
<evidence type="ECO:0000256" key="2">
    <source>
        <dbReference type="ARBA" id="ARBA00011900"/>
    </source>
</evidence>
<reference evidence="7 8" key="1">
    <citation type="submission" date="2017-09" db="EMBL/GenBank/DDBJ databases">
        <title>Bacterial strain isolated from the female urinary microbiota.</title>
        <authorList>
            <person name="Thomas-White K."/>
            <person name="Kumar N."/>
            <person name="Forster S."/>
            <person name="Putonti C."/>
            <person name="Lawley T."/>
            <person name="Wolfe A.J."/>
        </authorList>
    </citation>
    <scope>NUCLEOTIDE SEQUENCE [LARGE SCALE GENOMIC DNA]</scope>
    <source>
        <strain evidence="7 8">UMB1301</strain>
    </source>
</reference>
<dbReference type="GO" id="GO:0043565">
    <property type="term" value="F:sequence-specific DNA binding"/>
    <property type="evidence" value="ECO:0007669"/>
    <property type="project" value="TreeGrafter"/>
</dbReference>
<dbReference type="InterPro" id="IPR029063">
    <property type="entry name" value="SAM-dependent_MTases_sf"/>
</dbReference>
<dbReference type="Proteomes" id="UP000235598">
    <property type="component" value="Unassembled WGS sequence"/>
</dbReference>
<dbReference type="PANTHER" id="PTHR30481:SF3">
    <property type="entry name" value="DNA ADENINE METHYLASE"/>
    <property type="match status" value="1"/>
</dbReference>
<feature type="non-terminal residue" evidence="7">
    <location>
        <position position="1"/>
    </location>
</feature>
<evidence type="ECO:0000256" key="3">
    <source>
        <dbReference type="ARBA" id="ARBA00022603"/>
    </source>
</evidence>
<accession>A0A2N6VB75</accession>
<gene>
    <name evidence="7" type="ORF">CJ199_16600</name>
</gene>
<keyword evidence="4" id="KW-0808">Transferase</keyword>
<comment type="catalytic activity">
    <reaction evidence="6">
        <text>a 2'-deoxyadenosine in DNA + S-adenosyl-L-methionine = an N(6)-methyl-2'-deoxyadenosine in DNA + S-adenosyl-L-homocysteine + H(+)</text>
        <dbReference type="Rhea" id="RHEA:15197"/>
        <dbReference type="Rhea" id="RHEA-COMP:12418"/>
        <dbReference type="Rhea" id="RHEA-COMP:12419"/>
        <dbReference type="ChEBI" id="CHEBI:15378"/>
        <dbReference type="ChEBI" id="CHEBI:57856"/>
        <dbReference type="ChEBI" id="CHEBI:59789"/>
        <dbReference type="ChEBI" id="CHEBI:90615"/>
        <dbReference type="ChEBI" id="CHEBI:90616"/>
        <dbReference type="EC" id="2.1.1.72"/>
    </reaction>
</comment>
<evidence type="ECO:0000313" key="7">
    <source>
        <dbReference type="EMBL" id="PMC96384.1"/>
    </source>
</evidence>
<dbReference type="GO" id="GO:0009307">
    <property type="term" value="P:DNA restriction-modification system"/>
    <property type="evidence" value="ECO:0007669"/>
    <property type="project" value="InterPro"/>
</dbReference>
<evidence type="ECO:0000256" key="5">
    <source>
        <dbReference type="ARBA" id="ARBA00022691"/>
    </source>
</evidence>
<proteinExistence type="inferred from homology"/>
<evidence type="ECO:0000313" key="8">
    <source>
        <dbReference type="Proteomes" id="UP000235598"/>
    </source>
</evidence>
<keyword evidence="5" id="KW-0949">S-adenosyl-L-methionine</keyword>
<evidence type="ECO:0000256" key="1">
    <source>
        <dbReference type="ARBA" id="ARBA00006594"/>
    </source>
</evidence>
<dbReference type="GO" id="GO:0032259">
    <property type="term" value="P:methylation"/>
    <property type="evidence" value="ECO:0007669"/>
    <property type="project" value="UniProtKB-KW"/>
</dbReference>
<feature type="non-terminal residue" evidence="7">
    <location>
        <position position="101"/>
    </location>
</feature>
<organism evidence="7 8">
    <name type="scientific">Brevibacterium paucivorans</name>
    <dbReference type="NCBI Taxonomy" id="170994"/>
    <lineage>
        <taxon>Bacteria</taxon>
        <taxon>Bacillati</taxon>
        <taxon>Actinomycetota</taxon>
        <taxon>Actinomycetes</taxon>
        <taxon>Micrococcales</taxon>
        <taxon>Brevibacteriaceae</taxon>
        <taxon>Brevibacterium</taxon>
    </lineage>
</organism>
<evidence type="ECO:0000256" key="4">
    <source>
        <dbReference type="ARBA" id="ARBA00022679"/>
    </source>
</evidence>